<sequence>MVYSQNHEVYSRKTMAEENNTCLNKFTSVLRDFHSLQNEIIAFKQENPLVSIKSRMTCRTTTWSLRLMAVVRQ</sequence>
<dbReference type="EMBL" id="LYDR01000158">
    <property type="protein sequence ID" value="ODA27910.1"/>
    <property type="molecule type" value="Genomic_DNA"/>
</dbReference>
<protein>
    <submittedName>
        <fullName evidence="1">Uncharacterized protein</fullName>
    </submittedName>
</protein>
<accession>A0A1C3E3V8</accession>
<evidence type="ECO:0000313" key="2">
    <source>
        <dbReference type="Proteomes" id="UP000094828"/>
    </source>
</evidence>
<dbReference type="Proteomes" id="UP000094828">
    <property type="component" value="Unassembled WGS sequence"/>
</dbReference>
<evidence type="ECO:0000313" key="1">
    <source>
        <dbReference type="EMBL" id="ODA27910.1"/>
    </source>
</evidence>
<comment type="caution">
    <text evidence="1">The sequence shown here is derived from an EMBL/GenBank/DDBJ whole genome shotgun (WGS) entry which is preliminary data.</text>
</comment>
<keyword evidence="2" id="KW-1185">Reference proteome</keyword>
<name>A0A1C3E3V8_9PLAN</name>
<gene>
    <name evidence="1" type="ORF">A6X21_13570</name>
</gene>
<reference evidence="1 2" key="1">
    <citation type="submission" date="2016-05" db="EMBL/GenBank/DDBJ databases">
        <title>Genomic and physiological characterization of Planctopirus sp. isolated from fresh water lake.</title>
        <authorList>
            <person name="Subhash Y."/>
            <person name="Ramana C."/>
        </authorList>
    </citation>
    <scope>NUCLEOTIDE SEQUENCE [LARGE SCALE GENOMIC DNA]</scope>
    <source>
        <strain evidence="1 2">JC280</strain>
    </source>
</reference>
<dbReference type="AlphaFoldDB" id="A0A1C3E3V8"/>
<organism evidence="1 2">
    <name type="scientific">Planctopirus hydrillae</name>
    <dbReference type="NCBI Taxonomy" id="1841610"/>
    <lineage>
        <taxon>Bacteria</taxon>
        <taxon>Pseudomonadati</taxon>
        <taxon>Planctomycetota</taxon>
        <taxon>Planctomycetia</taxon>
        <taxon>Planctomycetales</taxon>
        <taxon>Planctomycetaceae</taxon>
        <taxon>Planctopirus</taxon>
    </lineage>
</organism>
<proteinExistence type="predicted"/>